<name>A0A7G2CGJ0_9TRYP</name>
<dbReference type="AlphaFoldDB" id="A0A7G2CGJ0"/>
<gene>
    <name evidence="2" type="ORF">ADEAN_000596400</name>
</gene>
<organism evidence="2 3">
    <name type="scientific">Angomonas deanei</name>
    <dbReference type="NCBI Taxonomy" id="59799"/>
    <lineage>
        <taxon>Eukaryota</taxon>
        <taxon>Discoba</taxon>
        <taxon>Euglenozoa</taxon>
        <taxon>Kinetoplastea</taxon>
        <taxon>Metakinetoplastina</taxon>
        <taxon>Trypanosomatida</taxon>
        <taxon>Trypanosomatidae</taxon>
        <taxon>Strigomonadinae</taxon>
        <taxon>Angomonas</taxon>
    </lineage>
</organism>
<feature type="region of interest" description="Disordered" evidence="1">
    <location>
        <begin position="287"/>
        <end position="311"/>
    </location>
</feature>
<evidence type="ECO:0000313" key="3">
    <source>
        <dbReference type="Proteomes" id="UP000515908"/>
    </source>
</evidence>
<evidence type="ECO:0000256" key="1">
    <source>
        <dbReference type="SAM" id="MobiDB-lite"/>
    </source>
</evidence>
<proteinExistence type="predicted"/>
<feature type="region of interest" description="Disordered" evidence="1">
    <location>
        <begin position="42"/>
        <end position="62"/>
    </location>
</feature>
<sequence length="338" mass="34967">MRGFAPPVVVFLGAEHKRRGRVSLTLGALAFAFPRLGGLENRPASFPRSGRPSEERAAGPPPFQFLLRAKPPRFPEYLGNPARPIPAGSFLSAAAFSVARNSPGLGDCGLSISLRPGVRVERRAVCLPNPPNGGLAPRLGLACGALRFSPLLGGLGAVRAAGLFGSPFPPRAGASSPTAGSCVLQRSLLVVLLREGLAFSPTSLRSPGPVLAPGDNGRPEIANPSRDAVRWFVVPWRLFFSSALSVSSVGHLPGVFPEVLSFQSAFRRRRCYICGLSFAGGGAALSDRGGLPSPAPQKARPAVSPFGPHPPRPPEGLAVPWGFAGSVACGCALGVGGL</sequence>
<reference evidence="2 3" key="1">
    <citation type="submission" date="2020-08" db="EMBL/GenBank/DDBJ databases">
        <authorList>
            <person name="Newling K."/>
            <person name="Davey J."/>
            <person name="Forrester S."/>
        </authorList>
    </citation>
    <scope>NUCLEOTIDE SEQUENCE [LARGE SCALE GENOMIC DNA]</scope>
    <source>
        <strain evidence="3">Crithidia deanei Carvalho (ATCC PRA-265)</strain>
    </source>
</reference>
<accession>A0A7G2CGJ0</accession>
<dbReference type="VEuPathDB" id="TriTrypDB:ADEAN_000596400"/>
<dbReference type="Proteomes" id="UP000515908">
    <property type="component" value="Chromosome 11"/>
</dbReference>
<dbReference type="EMBL" id="LR877155">
    <property type="protein sequence ID" value="CAD2218475.1"/>
    <property type="molecule type" value="Genomic_DNA"/>
</dbReference>
<keyword evidence="3" id="KW-1185">Reference proteome</keyword>
<evidence type="ECO:0000313" key="2">
    <source>
        <dbReference type="EMBL" id="CAD2218475.1"/>
    </source>
</evidence>
<protein>
    <submittedName>
        <fullName evidence="2">Uncharacterized protein</fullName>
    </submittedName>
</protein>